<dbReference type="GO" id="GO:0004497">
    <property type="term" value="F:monooxygenase activity"/>
    <property type="evidence" value="ECO:0007669"/>
    <property type="project" value="UniProtKB-KW"/>
</dbReference>
<organism evidence="2 3">
    <name type="scientific">Pseudonocardia thermophila</name>
    <dbReference type="NCBI Taxonomy" id="1848"/>
    <lineage>
        <taxon>Bacteria</taxon>
        <taxon>Bacillati</taxon>
        <taxon>Actinomycetota</taxon>
        <taxon>Actinomycetes</taxon>
        <taxon>Pseudonocardiales</taxon>
        <taxon>Pseudonocardiaceae</taxon>
        <taxon>Pseudonocardia</taxon>
    </lineage>
</organism>
<sequence length="109" mass="12664">MILIVIQAQIRPDRHDEWLAGIDEYTRKVREEPGNISFDYYRSGTDPYEYAIIEVFRDSEAGAEHVKTAHAQQFFVDMGRWVTKKPNLNYQDLPGDAWVEMGEVTPTND</sequence>
<dbReference type="InterPro" id="IPR007138">
    <property type="entry name" value="ABM_dom"/>
</dbReference>
<dbReference type="EMBL" id="FRAP01000009">
    <property type="protein sequence ID" value="SHK64126.1"/>
    <property type="molecule type" value="Genomic_DNA"/>
</dbReference>
<evidence type="ECO:0000259" key="1">
    <source>
        <dbReference type="PROSITE" id="PS51725"/>
    </source>
</evidence>
<gene>
    <name evidence="2" type="ORF">SAMN05443637_109130</name>
</gene>
<protein>
    <submittedName>
        <fullName evidence="2">Quinol monooxygenase YgiN</fullName>
    </submittedName>
</protein>
<dbReference type="PROSITE" id="PS51725">
    <property type="entry name" value="ABM"/>
    <property type="match status" value="1"/>
</dbReference>
<dbReference type="STRING" id="1848.SAMN05443637_109130"/>
<evidence type="ECO:0000313" key="2">
    <source>
        <dbReference type="EMBL" id="SHK64126.1"/>
    </source>
</evidence>
<proteinExistence type="predicted"/>
<dbReference type="RefSeq" id="WP_073457441.1">
    <property type="nucleotide sequence ID" value="NZ_CALGVN010000044.1"/>
</dbReference>
<keyword evidence="3" id="KW-1185">Reference proteome</keyword>
<dbReference type="InterPro" id="IPR050744">
    <property type="entry name" value="AI-2_Isomerase_LsrG"/>
</dbReference>
<dbReference type="Pfam" id="PF03992">
    <property type="entry name" value="ABM"/>
    <property type="match status" value="1"/>
</dbReference>
<accession>A0A1M6U4M2</accession>
<reference evidence="2 3" key="1">
    <citation type="submission" date="2016-11" db="EMBL/GenBank/DDBJ databases">
        <authorList>
            <person name="Jaros S."/>
            <person name="Januszkiewicz K."/>
            <person name="Wedrychowicz H."/>
        </authorList>
    </citation>
    <scope>NUCLEOTIDE SEQUENCE [LARGE SCALE GENOMIC DNA]</scope>
    <source>
        <strain evidence="2 3">DSM 43832</strain>
    </source>
</reference>
<dbReference type="PANTHER" id="PTHR33336:SF3">
    <property type="entry name" value="ABM DOMAIN-CONTAINING PROTEIN"/>
    <property type="match status" value="1"/>
</dbReference>
<dbReference type="OrthoDB" id="8452260at2"/>
<dbReference type="AlphaFoldDB" id="A0A1M6U4M2"/>
<evidence type="ECO:0000313" key="3">
    <source>
        <dbReference type="Proteomes" id="UP000184363"/>
    </source>
</evidence>
<dbReference type="InterPro" id="IPR011008">
    <property type="entry name" value="Dimeric_a/b-barrel"/>
</dbReference>
<keyword evidence="2" id="KW-0503">Monooxygenase</keyword>
<keyword evidence="2" id="KW-0560">Oxidoreductase</keyword>
<dbReference type="SUPFAM" id="SSF54909">
    <property type="entry name" value="Dimeric alpha+beta barrel"/>
    <property type="match status" value="1"/>
</dbReference>
<feature type="domain" description="ABM" evidence="1">
    <location>
        <begin position="2"/>
        <end position="91"/>
    </location>
</feature>
<dbReference type="Gene3D" id="3.30.70.100">
    <property type="match status" value="1"/>
</dbReference>
<dbReference type="Proteomes" id="UP000184363">
    <property type="component" value="Unassembled WGS sequence"/>
</dbReference>
<dbReference type="PANTHER" id="PTHR33336">
    <property type="entry name" value="QUINOL MONOOXYGENASE YGIN-RELATED"/>
    <property type="match status" value="1"/>
</dbReference>
<name>A0A1M6U4M2_PSETH</name>